<dbReference type="AlphaFoldDB" id="A0AAG5CRI8"/>
<evidence type="ECO:0000256" key="2">
    <source>
        <dbReference type="SAM" id="SignalP"/>
    </source>
</evidence>
<evidence type="ECO:0000256" key="1">
    <source>
        <dbReference type="SAM" id="MobiDB-lite"/>
    </source>
</evidence>
<protein>
    <submittedName>
        <fullName evidence="3">Uncharacterized protein</fullName>
    </submittedName>
</protein>
<keyword evidence="4" id="KW-1185">Reference proteome</keyword>
<evidence type="ECO:0000313" key="3">
    <source>
        <dbReference type="EnsemblMetazoa" id="ENSAATROPP001440"/>
    </source>
</evidence>
<feature type="chain" id="PRO_5042597649" evidence="2">
    <location>
        <begin position="26"/>
        <end position="559"/>
    </location>
</feature>
<organism evidence="3 4">
    <name type="scientific">Anopheles atroparvus</name>
    <name type="common">European mosquito</name>
    <dbReference type="NCBI Taxonomy" id="41427"/>
    <lineage>
        <taxon>Eukaryota</taxon>
        <taxon>Metazoa</taxon>
        <taxon>Ecdysozoa</taxon>
        <taxon>Arthropoda</taxon>
        <taxon>Hexapoda</taxon>
        <taxon>Insecta</taxon>
        <taxon>Pterygota</taxon>
        <taxon>Neoptera</taxon>
        <taxon>Endopterygota</taxon>
        <taxon>Diptera</taxon>
        <taxon>Nematocera</taxon>
        <taxon>Culicoidea</taxon>
        <taxon>Culicidae</taxon>
        <taxon>Anophelinae</taxon>
        <taxon>Anopheles</taxon>
    </lineage>
</organism>
<sequence length="559" mass="59843">MVIVNGKYVCLVSLVIFSISGSAYTTQRTNAAAADEGSPFLDMASEFLSSLGNQQGASGGAGGGGGGGLGGAAGLSGIASMLLPLMANANGGGKANGNDGMGAILSGIGSMLAAGANGGGAGGGGGGGAGFDPALIGNVIQMFAGAANAAGGGDEGSEEPVRRQQQASGGKRQKRRASAEQGSNPLVDTMLTMASSWLANYNSADHDHDQPAQGGGADALVNLLPLAVQAFQSFSGPEMERTQEKHKDHSWVLPPFLENIHVMWDQFTQSELAGALWAKLGLPTVFKGFVGRDGKLDYDKLFQSLQNQSFRRRWIKAATLYLAEWVNYIANPDVYQRYVATGQMMANGFLQSQGYPKQTFLDINRPSETISNLIDHVAKRHLAVKISSVQYVKPAVNYVKDLLKLGKAKQFLQQYNVTEMTDKLTDTLNLEVNLNCMHLFAVDVNHAAALLQVIEPVLKVHRAYRQAIANPHCDKYILCEINSHDPNEKLGLGGFKHGVTRFGSMAAAWFIAQETHTPFWTLFANINDPNHCDIKHPVDCADYHESEDRVTTEYPHSEL</sequence>
<feature type="region of interest" description="Disordered" evidence="1">
    <location>
        <begin position="148"/>
        <end position="186"/>
    </location>
</feature>
<name>A0AAG5CRI8_ANOAO</name>
<dbReference type="EnsemblMetazoa" id="ENSAATROPT001496">
    <property type="protein sequence ID" value="ENSAATROPP001440"/>
    <property type="gene ID" value="ENSAATROPG001186"/>
</dbReference>
<reference evidence="3" key="1">
    <citation type="submission" date="2024-04" db="UniProtKB">
        <authorList>
            <consortium name="EnsemblMetazoa"/>
        </authorList>
    </citation>
    <scope>IDENTIFICATION</scope>
    <source>
        <strain evidence="3">EBRO</strain>
    </source>
</reference>
<evidence type="ECO:0000313" key="4">
    <source>
        <dbReference type="Proteomes" id="UP000075880"/>
    </source>
</evidence>
<dbReference type="Proteomes" id="UP000075880">
    <property type="component" value="Unassembled WGS sequence"/>
</dbReference>
<proteinExistence type="predicted"/>
<keyword evidence="2" id="KW-0732">Signal</keyword>
<accession>A0AAG5CRI8</accession>
<feature type="signal peptide" evidence="2">
    <location>
        <begin position="1"/>
        <end position="25"/>
    </location>
</feature>